<protein>
    <recommendedName>
        <fullName evidence="3">Protein N-terminal asparagine amidohydrolase</fullName>
    </recommendedName>
</protein>
<dbReference type="FunCoup" id="A0A7R8YMC9">
    <property type="interactions" value="1546"/>
</dbReference>
<gene>
    <name evidence="1" type="ORF">HERILL_LOCUS1339</name>
</gene>
<dbReference type="InterPro" id="IPR026750">
    <property type="entry name" value="NTAN1"/>
</dbReference>
<evidence type="ECO:0000313" key="1">
    <source>
        <dbReference type="EMBL" id="CAD7078046.1"/>
    </source>
</evidence>
<dbReference type="PANTHER" id="PTHR12498:SF0">
    <property type="entry name" value="PROTEIN N-TERMINAL ASPARAGINE AMIDOHYDROLASE"/>
    <property type="match status" value="1"/>
</dbReference>
<organism evidence="1 2">
    <name type="scientific">Hermetia illucens</name>
    <name type="common">Black soldier fly</name>
    <dbReference type="NCBI Taxonomy" id="343691"/>
    <lineage>
        <taxon>Eukaryota</taxon>
        <taxon>Metazoa</taxon>
        <taxon>Ecdysozoa</taxon>
        <taxon>Arthropoda</taxon>
        <taxon>Hexapoda</taxon>
        <taxon>Insecta</taxon>
        <taxon>Pterygota</taxon>
        <taxon>Neoptera</taxon>
        <taxon>Endopterygota</taxon>
        <taxon>Diptera</taxon>
        <taxon>Brachycera</taxon>
        <taxon>Stratiomyomorpha</taxon>
        <taxon>Stratiomyidae</taxon>
        <taxon>Hermetiinae</taxon>
        <taxon>Hermetia</taxon>
    </lineage>
</organism>
<dbReference type="EMBL" id="LR899009">
    <property type="protein sequence ID" value="CAD7078046.1"/>
    <property type="molecule type" value="Genomic_DNA"/>
</dbReference>
<reference evidence="1 2" key="1">
    <citation type="submission" date="2020-11" db="EMBL/GenBank/DDBJ databases">
        <authorList>
            <person name="Wallbank WR R."/>
            <person name="Pardo Diaz C."/>
            <person name="Kozak K."/>
            <person name="Martin S."/>
            <person name="Jiggins C."/>
            <person name="Moest M."/>
            <person name="Warren A I."/>
            <person name="Generalovic N T."/>
            <person name="Byers J.R.P. K."/>
            <person name="Montejo-Kovacevich G."/>
            <person name="Yen C E."/>
        </authorList>
    </citation>
    <scope>NUCLEOTIDE SEQUENCE [LARGE SCALE GENOMIC DNA]</scope>
</reference>
<proteinExistence type="predicted"/>
<keyword evidence="2" id="KW-1185">Reference proteome</keyword>
<dbReference type="GO" id="GO:0006511">
    <property type="term" value="P:ubiquitin-dependent protein catabolic process"/>
    <property type="evidence" value="ECO:0007669"/>
    <property type="project" value="TreeGrafter"/>
</dbReference>
<dbReference type="OMA" id="WRETFPM"/>
<dbReference type="Proteomes" id="UP000594454">
    <property type="component" value="Chromosome 1"/>
</dbReference>
<accession>A0A7R8YMC9</accession>
<evidence type="ECO:0008006" key="3">
    <source>
        <dbReference type="Google" id="ProtNLM"/>
    </source>
</evidence>
<name>A0A7R8YMC9_HERIL</name>
<dbReference type="InParanoid" id="A0A7R8YMC9"/>
<dbReference type="Pfam" id="PF14736">
    <property type="entry name" value="N_Asn_amidohyd"/>
    <property type="match status" value="1"/>
</dbReference>
<dbReference type="GO" id="GO:0008418">
    <property type="term" value="F:protein-N-terminal asparagine amidohydrolase activity"/>
    <property type="evidence" value="ECO:0007669"/>
    <property type="project" value="InterPro"/>
</dbReference>
<evidence type="ECO:0000313" key="2">
    <source>
        <dbReference type="Proteomes" id="UP000594454"/>
    </source>
</evidence>
<dbReference type="AlphaFoldDB" id="A0A7R8YMC9"/>
<sequence>MVLVLNGVLQDECPMDTNTLFLQHPVYRDYASQLLQIPTKAVGPVGLLYVGQRELAAVAPHDKNVNIIGSDDATTCIIVIVRHSGSGAVALAHFDGTGIDEAVSAMIARVQELALGYPEGRIELQLVGGYKDQQGYAEDIFYSIMQSFHKHHLEIDLTQACVGELNTIQRGEINWPIIYGVGVNIKTGEIFPATFPDKGPDLQLRLARNFTGGQSGQSVLDIYDSSLGMLRIGPFNYDPLRGVDLWLAQSDEFLLQHLSTSPEVEPPHFAMQVRLTLKYIQDNQFPAITVFRDNRPHYYRRDETTGCWQPVRY</sequence>
<dbReference type="OrthoDB" id="539995at2759"/>
<dbReference type="PANTHER" id="PTHR12498">
    <property type="entry name" value="N-TERMINAL ASPARAGINE AMIDOHYDROLASE"/>
    <property type="match status" value="1"/>
</dbReference>
<dbReference type="GO" id="GO:0005634">
    <property type="term" value="C:nucleus"/>
    <property type="evidence" value="ECO:0007669"/>
    <property type="project" value="TreeGrafter"/>
</dbReference>